<evidence type="ECO:0000313" key="2">
    <source>
        <dbReference type="EMBL" id="CAE4566777.1"/>
    </source>
</evidence>
<organism evidence="2">
    <name type="scientific">Alexandrium monilatum</name>
    <dbReference type="NCBI Taxonomy" id="311494"/>
    <lineage>
        <taxon>Eukaryota</taxon>
        <taxon>Sar</taxon>
        <taxon>Alveolata</taxon>
        <taxon>Dinophyceae</taxon>
        <taxon>Gonyaulacales</taxon>
        <taxon>Pyrocystaceae</taxon>
        <taxon>Alexandrium</taxon>
    </lineage>
</organism>
<reference evidence="2" key="1">
    <citation type="submission" date="2021-01" db="EMBL/GenBank/DDBJ databases">
        <authorList>
            <person name="Corre E."/>
            <person name="Pelletier E."/>
            <person name="Niang G."/>
            <person name="Scheremetjew M."/>
            <person name="Finn R."/>
            <person name="Kale V."/>
            <person name="Holt S."/>
            <person name="Cochrane G."/>
            <person name="Meng A."/>
            <person name="Brown T."/>
            <person name="Cohen L."/>
        </authorList>
    </citation>
    <scope>NUCLEOTIDE SEQUENCE</scope>
    <source>
        <strain evidence="2">CCMP3105</strain>
    </source>
</reference>
<accession>A0A7S4PYH7</accession>
<gene>
    <name evidence="2" type="ORF">AMON00008_LOCUS6396</name>
</gene>
<evidence type="ECO:0000256" key="1">
    <source>
        <dbReference type="SAM" id="MobiDB-lite"/>
    </source>
</evidence>
<name>A0A7S4PYH7_9DINO</name>
<feature type="compositionally biased region" description="Pro residues" evidence="1">
    <location>
        <begin position="22"/>
        <end position="34"/>
    </location>
</feature>
<feature type="region of interest" description="Disordered" evidence="1">
    <location>
        <begin position="1"/>
        <end position="96"/>
    </location>
</feature>
<sequence>MSCFEGCWPRAGRPATRLADAAPPPQLWQAPPPRSSHCGAAQPERLRARKSAGPSAGLQRRQSSRSPLHPQGSAGGRLPRPPPAAEGEVVVLPRGGQERASSLFELDGAPSLAEMRQQRQGEIERDAIIQYATGW</sequence>
<protein>
    <submittedName>
        <fullName evidence="2">Uncharacterized protein</fullName>
    </submittedName>
</protein>
<dbReference type="EMBL" id="HBNR01009658">
    <property type="protein sequence ID" value="CAE4566777.1"/>
    <property type="molecule type" value="Transcribed_RNA"/>
</dbReference>
<dbReference type="AlphaFoldDB" id="A0A7S4PYH7"/>
<proteinExistence type="predicted"/>